<dbReference type="SUPFAM" id="SSF56935">
    <property type="entry name" value="Porins"/>
    <property type="match status" value="1"/>
</dbReference>
<dbReference type="EMBL" id="CP117167">
    <property type="protein sequence ID" value="WCT12693.1"/>
    <property type="molecule type" value="Genomic_DNA"/>
</dbReference>
<evidence type="ECO:0000256" key="1">
    <source>
        <dbReference type="SAM" id="SignalP"/>
    </source>
</evidence>
<evidence type="ECO:0000313" key="3">
    <source>
        <dbReference type="EMBL" id="WCT12693.1"/>
    </source>
</evidence>
<reference evidence="3 4" key="1">
    <citation type="submission" date="2023-02" db="EMBL/GenBank/DDBJ databases">
        <title>Genome sequence of Mucilaginibacter jinjuensis strain KACC 16571.</title>
        <authorList>
            <person name="Kim S."/>
            <person name="Heo J."/>
            <person name="Kwon S.-W."/>
        </authorList>
    </citation>
    <scope>NUCLEOTIDE SEQUENCE [LARGE SCALE GENOMIC DNA]</scope>
    <source>
        <strain evidence="3 4">KACC 16571</strain>
    </source>
</reference>
<dbReference type="Proteomes" id="UP001216139">
    <property type="component" value="Chromosome"/>
</dbReference>
<evidence type="ECO:0000313" key="4">
    <source>
        <dbReference type="Proteomes" id="UP001216139"/>
    </source>
</evidence>
<evidence type="ECO:0000259" key="2">
    <source>
        <dbReference type="Pfam" id="PF13568"/>
    </source>
</evidence>
<dbReference type="InterPro" id="IPR025665">
    <property type="entry name" value="Beta-barrel_OMP_2"/>
</dbReference>
<organism evidence="3 4">
    <name type="scientific">Mucilaginibacter jinjuensis</name>
    <dbReference type="NCBI Taxonomy" id="1176721"/>
    <lineage>
        <taxon>Bacteria</taxon>
        <taxon>Pseudomonadati</taxon>
        <taxon>Bacteroidota</taxon>
        <taxon>Sphingobacteriia</taxon>
        <taxon>Sphingobacteriales</taxon>
        <taxon>Sphingobacteriaceae</taxon>
        <taxon>Mucilaginibacter</taxon>
    </lineage>
</organism>
<gene>
    <name evidence="3" type="ORF">PQO05_01950</name>
</gene>
<feature type="domain" description="Outer membrane protein beta-barrel" evidence="2">
    <location>
        <begin position="20"/>
        <end position="177"/>
    </location>
</feature>
<dbReference type="RefSeq" id="WP_273630956.1">
    <property type="nucleotide sequence ID" value="NZ_CP117167.1"/>
</dbReference>
<protein>
    <submittedName>
        <fullName evidence="3">Porin family protein</fullName>
    </submittedName>
</protein>
<proteinExistence type="predicted"/>
<sequence length="209" mass="23158">MLKPIFTLLLAFGIYTAASAQTKGNTEFGINVGLNTSTVFTNSGYGYYGYTNPDYRVGFNVGLTADHYFSDRWSLKAKLIYDQKGWNSGYISFNDNSSYATDYKLNYLTIPVMANWHFGRTRNWYLNFGPYIGILLNAKESAKNTDVKPYINNPDGGLAVGIGVKFPIGEGSKFFIEYLGQGGVGDVFKNNFDSSVNNSVSSFNIGITF</sequence>
<feature type="signal peptide" evidence="1">
    <location>
        <begin position="1"/>
        <end position="20"/>
    </location>
</feature>
<name>A0ABY7T8S1_9SPHI</name>
<feature type="chain" id="PRO_5045505017" evidence="1">
    <location>
        <begin position="21"/>
        <end position="209"/>
    </location>
</feature>
<keyword evidence="1" id="KW-0732">Signal</keyword>
<dbReference type="Pfam" id="PF13568">
    <property type="entry name" value="OMP_b-brl_2"/>
    <property type="match status" value="1"/>
</dbReference>
<keyword evidence="4" id="KW-1185">Reference proteome</keyword>
<accession>A0ABY7T8S1</accession>